<accession>A0ABR8HFD4</accession>
<keyword evidence="3" id="KW-1185">Reference proteome</keyword>
<evidence type="ECO:0000313" key="2">
    <source>
        <dbReference type="EMBL" id="MBD2614509.1"/>
    </source>
</evidence>
<protein>
    <submittedName>
        <fullName evidence="2">Phosphotyrosine protein phosphatase</fullName>
    </submittedName>
</protein>
<dbReference type="PIRSF" id="PIRSF029416">
    <property type="entry name" value="UCP029416_PTP"/>
    <property type="match status" value="1"/>
</dbReference>
<dbReference type="Gene3D" id="3.40.50.2300">
    <property type="match status" value="1"/>
</dbReference>
<sequence length="112" mass="12923">MKKLLFICSQNRLRSPTAEAVFAEYEGLETDSAGLDRYAQVPVSTEAIAWADIIFVMEKSHKNKLSKNFQHCLKEKKIICLDIPDEYEYMEPALIELLKRKVLPLLKIKHSV</sequence>
<comment type="caution">
    <text evidence="2">The sequence shown here is derived from an EMBL/GenBank/DDBJ whole genome shotgun (WGS) entry which is preliminary data.</text>
</comment>
<gene>
    <name evidence="2" type="ORF">H6G94_25085</name>
</gene>
<dbReference type="Proteomes" id="UP000606396">
    <property type="component" value="Unassembled WGS sequence"/>
</dbReference>
<dbReference type="SUPFAM" id="SSF52788">
    <property type="entry name" value="Phosphotyrosine protein phosphatases I"/>
    <property type="match status" value="1"/>
</dbReference>
<name>A0ABR8HFD4_NOSPU</name>
<dbReference type="EMBL" id="JACJTC010000019">
    <property type="protein sequence ID" value="MBD2614509.1"/>
    <property type="molecule type" value="Genomic_DNA"/>
</dbReference>
<dbReference type="SMART" id="SM00226">
    <property type="entry name" value="LMWPc"/>
    <property type="match status" value="1"/>
</dbReference>
<reference evidence="2 3" key="1">
    <citation type="journal article" date="2020" name="ISME J.">
        <title>Comparative genomics reveals insights into cyanobacterial evolution and habitat adaptation.</title>
        <authorList>
            <person name="Chen M.Y."/>
            <person name="Teng W.K."/>
            <person name="Zhao L."/>
            <person name="Hu C.X."/>
            <person name="Zhou Y.K."/>
            <person name="Han B.P."/>
            <person name="Song L.R."/>
            <person name="Shu W.S."/>
        </authorList>
    </citation>
    <scope>NUCLEOTIDE SEQUENCE [LARGE SCALE GENOMIC DNA]</scope>
    <source>
        <strain evidence="2 3">FACHB-252</strain>
    </source>
</reference>
<feature type="domain" description="Phosphotyrosine protein phosphatase I" evidence="1">
    <location>
        <begin position="2"/>
        <end position="100"/>
    </location>
</feature>
<dbReference type="Pfam" id="PF01451">
    <property type="entry name" value="LMWPc"/>
    <property type="match status" value="1"/>
</dbReference>
<dbReference type="RefSeq" id="WP_190951468.1">
    <property type="nucleotide sequence ID" value="NZ_JACJTC010000019.1"/>
</dbReference>
<dbReference type="InterPro" id="IPR016919">
    <property type="entry name" value="UCP029416_PTP"/>
</dbReference>
<proteinExistence type="predicted"/>
<dbReference type="InterPro" id="IPR023485">
    <property type="entry name" value="Ptyr_pPase"/>
</dbReference>
<evidence type="ECO:0000313" key="3">
    <source>
        <dbReference type="Proteomes" id="UP000606396"/>
    </source>
</evidence>
<dbReference type="InterPro" id="IPR036196">
    <property type="entry name" value="Ptyr_pPase_sf"/>
</dbReference>
<evidence type="ECO:0000259" key="1">
    <source>
        <dbReference type="SMART" id="SM00226"/>
    </source>
</evidence>
<organism evidence="2 3">
    <name type="scientific">Nostoc punctiforme FACHB-252</name>
    <dbReference type="NCBI Taxonomy" id="1357509"/>
    <lineage>
        <taxon>Bacteria</taxon>
        <taxon>Bacillati</taxon>
        <taxon>Cyanobacteriota</taxon>
        <taxon>Cyanophyceae</taxon>
        <taxon>Nostocales</taxon>
        <taxon>Nostocaceae</taxon>
        <taxon>Nostoc</taxon>
    </lineage>
</organism>